<name>A0A1W5CZU7_9LECA</name>
<dbReference type="Proteomes" id="UP000192927">
    <property type="component" value="Unassembled WGS sequence"/>
</dbReference>
<sequence>MQHTTCCTGRTYPVNDFDFKDTNLWESFKEDFEDFTEQTFKDASNHEIRRLRTILRKRGVWVQKRARTSIALSLYNTLKEEERTEWTEFEIKSCHTKEAFTSNHIFYLLRTDFDRNPQYPAHTHPRSGPSPAPPPGPSVPQGL</sequence>
<accession>A0A1W5CZU7</accession>
<proteinExistence type="predicted"/>
<feature type="region of interest" description="Disordered" evidence="1">
    <location>
        <begin position="117"/>
        <end position="143"/>
    </location>
</feature>
<evidence type="ECO:0000313" key="2">
    <source>
        <dbReference type="EMBL" id="SLM36407.1"/>
    </source>
</evidence>
<keyword evidence="3" id="KW-1185">Reference proteome</keyword>
<evidence type="ECO:0000313" key="3">
    <source>
        <dbReference type="Proteomes" id="UP000192927"/>
    </source>
</evidence>
<dbReference type="EMBL" id="FWEW01001082">
    <property type="protein sequence ID" value="SLM36407.1"/>
    <property type="molecule type" value="Genomic_DNA"/>
</dbReference>
<evidence type="ECO:0000256" key="1">
    <source>
        <dbReference type="SAM" id="MobiDB-lite"/>
    </source>
</evidence>
<protein>
    <submittedName>
        <fullName evidence="2">Uncharacterized protein</fullName>
    </submittedName>
</protein>
<organism evidence="2 3">
    <name type="scientific">Lasallia pustulata</name>
    <dbReference type="NCBI Taxonomy" id="136370"/>
    <lineage>
        <taxon>Eukaryota</taxon>
        <taxon>Fungi</taxon>
        <taxon>Dikarya</taxon>
        <taxon>Ascomycota</taxon>
        <taxon>Pezizomycotina</taxon>
        <taxon>Lecanoromycetes</taxon>
        <taxon>OSLEUM clade</taxon>
        <taxon>Umbilicariomycetidae</taxon>
        <taxon>Umbilicariales</taxon>
        <taxon>Umbilicariaceae</taxon>
        <taxon>Lasallia</taxon>
    </lineage>
</organism>
<dbReference type="AlphaFoldDB" id="A0A1W5CZU7"/>
<reference evidence="3" key="1">
    <citation type="submission" date="2017-03" db="EMBL/GenBank/DDBJ databases">
        <authorList>
            <person name="Sharma R."/>
            <person name="Thines M."/>
        </authorList>
    </citation>
    <scope>NUCLEOTIDE SEQUENCE [LARGE SCALE GENOMIC DNA]</scope>
</reference>
<feature type="compositionally biased region" description="Pro residues" evidence="1">
    <location>
        <begin position="128"/>
        <end position="143"/>
    </location>
</feature>